<keyword evidence="2" id="KW-1185">Reference proteome</keyword>
<proteinExistence type="predicted"/>
<evidence type="ECO:0000313" key="2">
    <source>
        <dbReference type="Proteomes" id="UP001258315"/>
    </source>
</evidence>
<evidence type="ECO:0000313" key="1">
    <source>
        <dbReference type="EMBL" id="MDT3401329.1"/>
    </source>
</evidence>
<sequence>MAKRRISISDLRFSIKLVIFKGQCQAVSKETTATYYLKGLTMPDD</sequence>
<dbReference type="EMBL" id="JAVLVU010000001">
    <property type="protein sequence ID" value="MDT3401329.1"/>
    <property type="molecule type" value="Genomic_DNA"/>
</dbReference>
<name>A0ABU3GNG4_9SPHI</name>
<reference evidence="2" key="1">
    <citation type="submission" date="2023-07" db="EMBL/GenBank/DDBJ databases">
        <title>Functional and genomic diversity of the sorghum phyllosphere microbiome.</title>
        <authorList>
            <person name="Shade A."/>
        </authorList>
    </citation>
    <scope>NUCLEOTIDE SEQUENCE [LARGE SCALE GENOMIC DNA]</scope>
    <source>
        <strain evidence="2">SORGH_AS_0422</strain>
    </source>
</reference>
<organism evidence="1 2">
    <name type="scientific">Mucilaginibacter terrae</name>
    <dbReference type="NCBI Taxonomy" id="1955052"/>
    <lineage>
        <taxon>Bacteria</taxon>
        <taxon>Pseudomonadati</taxon>
        <taxon>Bacteroidota</taxon>
        <taxon>Sphingobacteriia</taxon>
        <taxon>Sphingobacteriales</taxon>
        <taxon>Sphingobacteriaceae</taxon>
        <taxon>Mucilaginibacter</taxon>
    </lineage>
</organism>
<dbReference type="Proteomes" id="UP001258315">
    <property type="component" value="Unassembled WGS sequence"/>
</dbReference>
<accession>A0ABU3GNG4</accession>
<gene>
    <name evidence="1" type="ORF">QE417_000401</name>
</gene>
<protein>
    <submittedName>
        <fullName evidence="1">Uncharacterized protein</fullName>
    </submittedName>
</protein>
<comment type="caution">
    <text evidence="1">The sequence shown here is derived from an EMBL/GenBank/DDBJ whole genome shotgun (WGS) entry which is preliminary data.</text>
</comment>
<dbReference type="RefSeq" id="WP_311947189.1">
    <property type="nucleotide sequence ID" value="NZ_JAVLVU010000001.1"/>
</dbReference>